<evidence type="ECO:0000256" key="1">
    <source>
        <dbReference type="SAM" id="MobiDB-lite"/>
    </source>
</evidence>
<name>A0A6J4LNN0_9ACTN</name>
<feature type="compositionally biased region" description="Basic and acidic residues" evidence="1">
    <location>
        <begin position="352"/>
        <end position="364"/>
    </location>
</feature>
<feature type="non-terminal residue" evidence="2">
    <location>
        <position position="1"/>
    </location>
</feature>
<dbReference type="AlphaFoldDB" id="A0A6J4LNN0"/>
<feature type="region of interest" description="Disordered" evidence="1">
    <location>
        <begin position="332"/>
        <end position="392"/>
    </location>
</feature>
<reference evidence="2" key="1">
    <citation type="submission" date="2020-02" db="EMBL/GenBank/DDBJ databases">
        <authorList>
            <person name="Meier V. D."/>
        </authorList>
    </citation>
    <scope>NUCLEOTIDE SEQUENCE</scope>
    <source>
        <strain evidence="2">AVDCRST_MAG61</strain>
    </source>
</reference>
<protein>
    <submittedName>
        <fullName evidence="2">Uncharacterized protein</fullName>
    </submittedName>
</protein>
<feature type="non-terminal residue" evidence="2">
    <location>
        <position position="392"/>
    </location>
</feature>
<feature type="region of interest" description="Disordered" evidence="1">
    <location>
        <begin position="1"/>
        <end position="126"/>
    </location>
</feature>
<feature type="compositionally biased region" description="Basic residues" evidence="1">
    <location>
        <begin position="252"/>
        <end position="266"/>
    </location>
</feature>
<gene>
    <name evidence="2" type="ORF">AVDCRST_MAG61-3241</name>
</gene>
<feature type="region of interest" description="Disordered" evidence="1">
    <location>
        <begin position="244"/>
        <end position="316"/>
    </location>
</feature>
<feature type="compositionally biased region" description="Low complexity" evidence="1">
    <location>
        <begin position="368"/>
        <end position="384"/>
    </location>
</feature>
<feature type="compositionally biased region" description="Basic and acidic residues" evidence="1">
    <location>
        <begin position="87"/>
        <end position="108"/>
    </location>
</feature>
<organism evidence="2">
    <name type="scientific">uncultured Friedmanniella sp</name>
    <dbReference type="NCBI Taxonomy" id="335381"/>
    <lineage>
        <taxon>Bacteria</taxon>
        <taxon>Bacillati</taxon>
        <taxon>Actinomycetota</taxon>
        <taxon>Actinomycetes</taxon>
        <taxon>Propionibacteriales</taxon>
        <taxon>Nocardioidaceae</taxon>
        <taxon>Friedmanniella</taxon>
        <taxon>environmental samples</taxon>
    </lineage>
</organism>
<accession>A0A6J4LNN0</accession>
<evidence type="ECO:0000313" key="2">
    <source>
        <dbReference type="EMBL" id="CAA9337673.1"/>
    </source>
</evidence>
<feature type="compositionally biased region" description="Basic residues" evidence="1">
    <location>
        <begin position="301"/>
        <end position="314"/>
    </location>
</feature>
<feature type="compositionally biased region" description="Basic and acidic residues" evidence="1">
    <location>
        <begin position="171"/>
        <end position="200"/>
    </location>
</feature>
<sequence length="392" mass="42151">APFVFAPRADHAAAAGPEARSGPGRQPAVLRPGDLGVAGDRGRGAAFQRQHRRAGLPGSHPGDHRRSAAQPPGPPRLAVLAGQHRRVAGDLRAADDHPWLGGLRDRPAGRHPPAVRSGVQPDLRLPAGAVHPAGLRLGADREPGIFLPAEQPDRPRPGPAGRAQRWRVAADLDRDCGDLPGLRRGERQGPDPGDPRDPPAHRRRPGELRVAGAQVLDCHYGVWPHRRGDERDRALDHRRAAGPDLGCAGLRHQLHPQHRVRPGRHSARLDRPARGRAGQRARGADRVHRNQHRGADDHPAPVHRRRRRDQRHGGLRLADLLGLPARCPGCADRHSGDAVREVSPGGQLDARQLGERADQLRSEEGNTGADARAAAAGGAAQQAAISDPRHRL</sequence>
<feature type="region of interest" description="Disordered" evidence="1">
    <location>
        <begin position="171"/>
        <end position="211"/>
    </location>
</feature>
<feature type="compositionally biased region" description="Basic and acidic residues" evidence="1">
    <location>
        <begin position="282"/>
        <end position="300"/>
    </location>
</feature>
<dbReference type="EMBL" id="CADCTT010000396">
    <property type="protein sequence ID" value="CAA9337673.1"/>
    <property type="molecule type" value="Genomic_DNA"/>
</dbReference>
<proteinExistence type="predicted"/>